<keyword evidence="5" id="KW-0349">Heme</keyword>
<dbReference type="CDD" id="cd02922">
    <property type="entry name" value="FCB2_FMN"/>
    <property type="match status" value="1"/>
</dbReference>
<evidence type="ECO:0000256" key="6">
    <source>
        <dbReference type="ARBA" id="ARBA00022630"/>
    </source>
</evidence>
<gene>
    <name evidence="21" type="ORF">BN869_000007894_1</name>
</gene>
<evidence type="ECO:0000256" key="2">
    <source>
        <dbReference type="ARBA" id="ARBA00001970"/>
    </source>
</evidence>
<keyword evidence="6" id="KW-0285">Flavoprotein</keyword>
<evidence type="ECO:0000256" key="5">
    <source>
        <dbReference type="ARBA" id="ARBA00022617"/>
    </source>
</evidence>
<evidence type="ECO:0000256" key="9">
    <source>
        <dbReference type="ARBA" id="ARBA00023002"/>
    </source>
</evidence>
<feature type="domain" description="Cytochrome b5 heme-binding" evidence="19">
    <location>
        <begin position="8"/>
        <end position="85"/>
    </location>
</feature>
<dbReference type="PROSITE" id="PS51349">
    <property type="entry name" value="FMN_HYDROXY_ACID_DH_2"/>
    <property type="match status" value="1"/>
</dbReference>
<dbReference type="CDD" id="cd12148">
    <property type="entry name" value="fungal_TF_MHR"/>
    <property type="match status" value="1"/>
</dbReference>
<comment type="subunit">
    <text evidence="4">Homotetramer.</text>
</comment>
<feature type="domain" description="FMN hydroxy acid dehydrogenase" evidence="20">
    <location>
        <begin position="124"/>
        <end position="485"/>
    </location>
</feature>
<dbReference type="PROSITE" id="PS00191">
    <property type="entry name" value="CYTOCHROME_B5_1"/>
    <property type="match status" value="1"/>
</dbReference>
<comment type="subcellular location">
    <subcellularLocation>
        <location evidence="3">Mitochondrion intermembrane space</location>
    </subcellularLocation>
</comment>
<dbReference type="EC" id="1.1.2.3" evidence="16"/>
<dbReference type="Gene3D" id="3.20.20.70">
    <property type="entry name" value="Aldolase class I"/>
    <property type="match status" value="1"/>
</dbReference>
<dbReference type="SMART" id="SM00906">
    <property type="entry name" value="Fungal_trans"/>
    <property type="match status" value="1"/>
</dbReference>
<dbReference type="PROSITE" id="PS50255">
    <property type="entry name" value="CYTOCHROME_B5_2"/>
    <property type="match status" value="1"/>
</dbReference>
<dbReference type="GO" id="GO:0020037">
    <property type="term" value="F:heme binding"/>
    <property type="evidence" value="ECO:0007669"/>
    <property type="project" value="InterPro"/>
</dbReference>
<dbReference type="InterPro" id="IPR036400">
    <property type="entry name" value="Cyt_B5-like_heme/steroid_sf"/>
</dbReference>
<feature type="region of interest" description="Disordered" evidence="18">
    <location>
        <begin position="572"/>
        <end position="591"/>
    </location>
</feature>
<dbReference type="SUPFAM" id="SSF51395">
    <property type="entry name" value="FMN-linked oxidoreductases"/>
    <property type="match status" value="1"/>
</dbReference>
<dbReference type="InterPro" id="IPR007219">
    <property type="entry name" value="XnlR_reg_dom"/>
</dbReference>
<evidence type="ECO:0000256" key="17">
    <source>
        <dbReference type="ARBA" id="ARBA00068515"/>
    </source>
</evidence>
<evidence type="ECO:0000256" key="8">
    <source>
        <dbReference type="ARBA" id="ARBA00022723"/>
    </source>
</evidence>
<dbReference type="Pfam" id="PF01070">
    <property type="entry name" value="FMN_dh"/>
    <property type="match status" value="1"/>
</dbReference>
<dbReference type="PANTHER" id="PTHR10578">
    <property type="entry name" value="S -2-HYDROXY-ACID OXIDASE-RELATED"/>
    <property type="match status" value="1"/>
</dbReference>
<dbReference type="InterPro" id="IPR037396">
    <property type="entry name" value="FMN_HAD"/>
</dbReference>
<dbReference type="GO" id="GO:0005758">
    <property type="term" value="C:mitochondrial intermembrane space"/>
    <property type="evidence" value="ECO:0007669"/>
    <property type="project" value="UniProtKB-SubCell"/>
</dbReference>
<proteinExistence type="inferred from homology"/>
<dbReference type="InterPro" id="IPR001199">
    <property type="entry name" value="Cyt_B5-like_heme/steroid-bd"/>
</dbReference>
<keyword evidence="11" id="KW-0496">Mitochondrion</keyword>
<dbReference type="GO" id="GO:0003677">
    <property type="term" value="F:DNA binding"/>
    <property type="evidence" value="ECO:0007669"/>
    <property type="project" value="InterPro"/>
</dbReference>
<comment type="catalytic activity">
    <reaction evidence="13">
        <text>(S)-lactate + 2 Fe(III)-[cytochrome c] = 2 Fe(II)-[cytochrome c] + pyruvate + 2 H(+)</text>
        <dbReference type="Rhea" id="RHEA:19909"/>
        <dbReference type="Rhea" id="RHEA-COMP:10350"/>
        <dbReference type="Rhea" id="RHEA-COMP:14399"/>
        <dbReference type="ChEBI" id="CHEBI:15361"/>
        <dbReference type="ChEBI" id="CHEBI:15378"/>
        <dbReference type="ChEBI" id="CHEBI:16651"/>
        <dbReference type="ChEBI" id="CHEBI:29033"/>
        <dbReference type="ChEBI" id="CHEBI:29034"/>
        <dbReference type="EC" id="1.1.2.3"/>
    </reaction>
    <physiologicalReaction direction="left-to-right" evidence="13">
        <dbReference type="Rhea" id="RHEA:19910"/>
    </physiologicalReaction>
</comment>
<dbReference type="GO" id="GO:0008270">
    <property type="term" value="F:zinc ion binding"/>
    <property type="evidence" value="ECO:0007669"/>
    <property type="project" value="InterPro"/>
</dbReference>
<dbReference type="InterPro" id="IPR037458">
    <property type="entry name" value="L-MDH/L-LDH_FMN-bd"/>
</dbReference>
<evidence type="ECO:0000256" key="1">
    <source>
        <dbReference type="ARBA" id="ARBA00001917"/>
    </source>
</evidence>
<organism evidence="21">
    <name type="scientific">Bionectria ochroleuca</name>
    <name type="common">Gliocladium roseum</name>
    <dbReference type="NCBI Taxonomy" id="29856"/>
    <lineage>
        <taxon>Eukaryota</taxon>
        <taxon>Fungi</taxon>
        <taxon>Dikarya</taxon>
        <taxon>Ascomycota</taxon>
        <taxon>Pezizomycotina</taxon>
        <taxon>Sordariomycetes</taxon>
        <taxon>Hypocreomycetidae</taxon>
        <taxon>Hypocreales</taxon>
        <taxon>Bionectriaceae</taxon>
        <taxon>Clonostachys</taxon>
    </lineage>
</organism>
<keyword evidence="8" id="KW-0479">Metal-binding</keyword>
<evidence type="ECO:0000256" key="3">
    <source>
        <dbReference type="ARBA" id="ARBA00004569"/>
    </source>
</evidence>
<evidence type="ECO:0000256" key="15">
    <source>
        <dbReference type="ARBA" id="ARBA00061589"/>
    </source>
</evidence>
<evidence type="ECO:0000313" key="21">
    <source>
        <dbReference type="EMBL" id="CEO51836.1"/>
    </source>
</evidence>
<keyword evidence="9" id="KW-0560">Oxidoreductase</keyword>
<sequence>MTAESTQMKKFTLNDLQKHSTRGDCWIVVHQKVWDITSFIDEHPGGPAVILKYAGKNATSLYDAVHAPDIITEELPKDKLMGLLEDVSPADGDIQATPKPKQVPKPVLTAVEDSSVVEEDDGIPPLSGILSCKDFEIAASKALTPKTWAFYSSAATDLVTHRQNKEVTRRIMLRPRILRNVSNVDMKTTILGNPVSAPFFISPAAMARLAHPDGELALSRASSNQGIIQTISSNASFPMRTIMGVAPPEYPFFFQLYVNSERKKTEEILKTARNLGIKAILVTVDAPVPGKREADERAAQEGTVRSAISGGESSKDKKGSGFGRLMAQYIDKSLNWDDLAWLRRMCGDMKIVLKGVQTADDVKIAAEYGCDAVVLSNHGGRSLDGSQPSILVLMEVRRRYPHLLEKLEVYVDGGFERGSDILKALALGAKAVGIGRPYMYSLVYGQEGAEHLTEILKDELETSMRLAGLSSLNEITPRLVNTRDVDHLVDTGEDSSIIKCLMSDAGPPCQRCHEKKLDCVVSKNLQSIIDEKTQLSEAVLSDLEYLYAAVGEMREAIGMPGLLPMQITQFQDGRTSGPAAPAQSLAIPPAGNEAIGPSCDNSPKLSPNDSDLPHIPIHSLYTLTKMRALRSPDSQETRQTDAINDFISHGKLALNDAERLFTYYRDTLDGFMYSIGCRYQSLDELRRKSPILSAATLTVAAMHDPSANEQYGVCRAELRKLVERSMLGRQADKDYFRALSIAAYWLSDLSWTLSGHAIRRATECNIHNSFSQAVQEQSQDAVDCARIWSILYICDQHLATLYSRPAIIQDDGSTQNWEGFLNAPFATKEDERLMSQVELMGITQNIRQLFGPDNGQPIPKMYLNQISHYNRQLGQWIAKWNVRLPAPGFPRKGAQLHMHFVQLYLYSHVFRGQSSPLPSYFFDAACVAVAAASTIMEFLLTDPDLCAGIVGMPSYLLSMIAFTAMFAVKVAHKFKDDNLLTIEQAQTQILRLVTLFRSLNVGKWHLANLMVEGLEKLAKFVEPTMENGFHPHDGTAAFPMHTADGMTVFAQTMPFNHVMPKVDGIPCPALDTTFGLSPIFGFDPSWLEDGTLGEPMPTHDDDSQHIA</sequence>
<evidence type="ECO:0000256" key="10">
    <source>
        <dbReference type="ARBA" id="ARBA00023004"/>
    </source>
</evidence>
<dbReference type="GO" id="GO:0004460">
    <property type="term" value="F:L-lactate dehydrogenase (cytochrome) activity"/>
    <property type="evidence" value="ECO:0007669"/>
    <property type="project" value="UniProtKB-EC"/>
</dbReference>
<dbReference type="EMBL" id="CDPU01000025">
    <property type="protein sequence ID" value="CEO51836.1"/>
    <property type="molecule type" value="Genomic_DNA"/>
</dbReference>
<dbReference type="AlphaFoldDB" id="A0A0B7KAX0"/>
<keyword evidence="10" id="KW-0408">Iron</keyword>
<dbReference type="PANTHER" id="PTHR10578:SF104">
    <property type="entry name" value="CYTOCHROME B2, MITOCHONDRIAL-RELATED"/>
    <property type="match status" value="1"/>
</dbReference>
<evidence type="ECO:0000256" key="4">
    <source>
        <dbReference type="ARBA" id="ARBA00011881"/>
    </source>
</evidence>
<feature type="region of interest" description="Disordered" evidence="18">
    <location>
        <begin position="292"/>
        <end position="319"/>
    </location>
</feature>
<dbReference type="InterPro" id="IPR018506">
    <property type="entry name" value="Cyt_B5_heme-BS"/>
</dbReference>
<comment type="similarity">
    <text evidence="14">In the C-terminal section; belongs to the FMN-dependent alpha-hydroxy acid dehydrogenase family.</text>
</comment>
<name>A0A0B7KAX0_BIOOC</name>
<dbReference type="Gene3D" id="3.10.120.10">
    <property type="entry name" value="Cytochrome b5-like heme/steroid binding domain"/>
    <property type="match status" value="1"/>
</dbReference>
<dbReference type="SMART" id="SM01117">
    <property type="entry name" value="Cyt-b5"/>
    <property type="match status" value="1"/>
</dbReference>
<protein>
    <recommendedName>
        <fullName evidence="17">L-lactate dehydrogenase (cytochrome)</fullName>
        <ecNumber evidence="16">1.1.2.3</ecNumber>
    </recommendedName>
</protein>
<evidence type="ECO:0000256" key="7">
    <source>
        <dbReference type="ARBA" id="ARBA00022643"/>
    </source>
</evidence>
<keyword evidence="12" id="KW-0539">Nucleus</keyword>
<evidence type="ECO:0000256" key="12">
    <source>
        <dbReference type="ARBA" id="ARBA00023242"/>
    </source>
</evidence>
<evidence type="ECO:0000256" key="13">
    <source>
        <dbReference type="ARBA" id="ARBA00052399"/>
    </source>
</evidence>
<dbReference type="Pfam" id="PF00173">
    <property type="entry name" value="Cyt-b5"/>
    <property type="match status" value="1"/>
</dbReference>
<evidence type="ECO:0000256" key="16">
    <source>
        <dbReference type="ARBA" id="ARBA00066458"/>
    </source>
</evidence>
<evidence type="ECO:0000256" key="11">
    <source>
        <dbReference type="ARBA" id="ARBA00023128"/>
    </source>
</evidence>
<accession>A0A0B7KAX0</accession>
<dbReference type="SUPFAM" id="SSF55856">
    <property type="entry name" value="Cytochrome b5-like heme/steroid binding domain"/>
    <property type="match status" value="1"/>
</dbReference>
<evidence type="ECO:0000259" key="20">
    <source>
        <dbReference type="PROSITE" id="PS51349"/>
    </source>
</evidence>
<evidence type="ECO:0000259" key="19">
    <source>
        <dbReference type="PROSITE" id="PS50255"/>
    </source>
</evidence>
<reference evidence="21" key="1">
    <citation type="submission" date="2015-01" db="EMBL/GenBank/DDBJ databases">
        <authorList>
            <person name="Durling Mikael"/>
        </authorList>
    </citation>
    <scope>NUCLEOTIDE SEQUENCE</scope>
</reference>
<evidence type="ECO:0000256" key="14">
    <source>
        <dbReference type="ARBA" id="ARBA00061137"/>
    </source>
</evidence>
<comment type="cofactor">
    <cofactor evidence="1">
        <name>FMN</name>
        <dbReference type="ChEBI" id="CHEBI:58210"/>
    </cofactor>
</comment>
<keyword evidence="7" id="KW-0288">FMN</keyword>
<comment type="similarity">
    <text evidence="15">In the N-terminal section; belongs to the cytochrome b5 family.</text>
</comment>
<dbReference type="GO" id="GO:0006351">
    <property type="term" value="P:DNA-templated transcription"/>
    <property type="evidence" value="ECO:0007669"/>
    <property type="project" value="InterPro"/>
</dbReference>
<dbReference type="FunFam" id="3.20.20.70:FF:000062">
    <property type="entry name" value="Cytochrome b2, mitochondrial, putative"/>
    <property type="match status" value="1"/>
</dbReference>
<comment type="cofactor">
    <cofactor evidence="2">
        <name>heme b</name>
        <dbReference type="ChEBI" id="CHEBI:60344"/>
    </cofactor>
</comment>
<dbReference type="InterPro" id="IPR013785">
    <property type="entry name" value="Aldolase_TIM"/>
</dbReference>
<evidence type="ECO:0000256" key="18">
    <source>
        <dbReference type="SAM" id="MobiDB-lite"/>
    </source>
</evidence>
<dbReference type="InterPro" id="IPR000262">
    <property type="entry name" value="FMN-dep_DH"/>
</dbReference>